<evidence type="ECO:0000256" key="1">
    <source>
        <dbReference type="ARBA" id="ARBA00007996"/>
    </source>
</evidence>
<evidence type="ECO:0000256" key="4">
    <source>
        <dbReference type="ARBA" id="ARBA00022691"/>
    </source>
</evidence>
<dbReference type="PaxDb" id="8355-A0A1L8HS97"/>
<dbReference type="Proteomes" id="UP000186698">
    <property type="component" value="Chromosome 1L"/>
</dbReference>
<evidence type="ECO:0000256" key="3">
    <source>
        <dbReference type="ARBA" id="ARBA00022679"/>
    </source>
</evidence>
<dbReference type="CTD" id="108697125"/>
<keyword evidence="2" id="KW-0489">Methyltransferase</keyword>
<dbReference type="PANTHER" id="PTHR10867:SF44">
    <property type="entry name" value="NICOTINAMIDE N-METHYLTRANSFERASE ISOFORM X2"/>
    <property type="match status" value="1"/>
</dbReference>
<gene>
    <name evidence="6" type="primary">LOC108697125</name>
</gene>
<dbReference type="Gene3D" id="3.40.50.150">
    <property type="entry name" value="Vaccinia Virus protein VP39"/>
    <property type="match status" value="1"/>
</dbReference>
<dbReference type="InterPro" id="IPR029063">
    <property type="entry name" value="SAM-dependent_MTases_sf"/>
</dbReference>
<evidence type="ECO:0000256" key="2">
    <source>
        <dbReference type="ARBA" id="ARBA00022603"/>
    </source>
</evidence>
<evidence type="ECO:0000313" key="6">
    <source>
        <dbReference type="RefSeq" id="XP_018082441.2"/>
    </source>
</evidence>
<dbReference type="STRING" id="8355.A0A1L8HS97"/>
<dbReference type="PROSITE" id="PS51681">
    <property type="entry name" value="SAM_MT_NNMT_PNMT_TEMT"/>
    <property type="match status" value="1"/>
</dbReference>
<name>A0A1L8HS97_XENLA</name>
<dbReference type="PANTHER" id="PTHR10867">
    <property type="entry name" value="NNMT/PNMT/TEMT FAMILY MEMBER"/>
    <property type="match status" value="1"/>
</dbReference>
<protein>
    <submittedName>
        <fullName evidence="6">Nicotinamide N-methyltransferase</fullName>
    </submittedName>
</protein>
<keyword evidence="3" id="KW-0808">Transferase</keyword>
<dbReference type="GeneID" id="108697125"/>
<dbReference type="KEGG" id="xla:108697125"/>
<dbReference type="GO" id="GO:0032259">
    <property type="term" value="P:methylation"/>
    <property type="evidence" value="ECO:0007669"/>
    <property type="project" value="UniProtKB-KW"/>
</dbReference>
<dbReference type="OrthoDB" id="9883706at2759"/>
<proteinExistence type="inferred from homology"/>
<evidence type="ECO:0000313" key="5">
    <source>
        <dbReference type="Proteomes" id="UP000186698"/>
    </source>
</evidence>
<dbReference type="SUPFAM" id="SSF53335">
    <property type="entry name" value="S-adenosyl-L-methionine-dependent methyltransferases"/>
    <property type="match status" value="1"/>
</dbReference>
<dbReference type="GO" id="GO:0008170">
    <property type="term" value="F:N-methyltransferase activity"/>
    <property type="evidence" value="ECO:0000318"/>
    <property type="project" value="GO_Central"/>
</dbReference>
<keyword evidence="4" id="KW-0949">S-adenosyl-L-methionine</keyword>
<dbReference type="OMA" id="SAWIMET"/>
<keyword evidence="5" id="KW-1185">Reference proteome</keyword>
<accession>A0A1L8HS97</accession>
<dbReference type="Pfam" id="PF01234">
    <property type="entry name" value="NNMT_PNMT_TEMT"/>
    <property type="match status" value="1"/>
</dbReference>
<dbReference type="GO" id="GO:0005829">
    <property type="term" value="C:cytosol"/>
    <property type="evidence" value="ECO:0000318"/>
    <property type="project" value="GO_Central"/>
</dbReference>
<dbReference type="RefSeq" id="XP_018082441.2">
    <property type="nucleotide sequence ID" value="XM_018226952.2"/>
</dbReference>
<dbReference type="FunFam" id="3.40.50.150:FF:000958">
    <property type="entry name" value="Uncharacterized protein"/>
    <property type="match status" value="1"/>
</dbReference>
<dbReference type="AlphaFoldDB" id="A0A1L8HS97"/>
<dbReference type="InterPro" id="IPR000940">
    <property type="entry name" value="NNMT_TEMT_trans"/>
</dbReference>
<reference evidence="6" key="1">
    <citation type="submission" date="2025-08" db="UniProtKB">
        <authorList>
            <consortium name="RefSeq"/>
        </authorList>
    </citation>
    <scope>IDENTIFICATION</scope>
    <source>
        <strain evidence="6">J_2021</strain>
        <tissue evidence="6">Erythrocytes</tissue>
    </source>
</reference>
<organism evidence="5 6">
    <name type="scientific">Xenopus laevis</name>
    <name type="common">African clawed frog</name>
    <dbReference type="NCBI Taxonomy" id="8355"/>
    <lineage>
        <taxon>Eukaryota</taxon>
        <taxon>Metazoa</taxon>
        <taxon>Chordata</taxon>
        <taxon>Craniata</taxon>
        <taxon>Vertebrata</taxon>
        <taxon>Euteleostomi</taxon>
        <taxon>Amphibia</taxon>
        <taxon>Batrachia</taxon>
        <taxon>Anura</taxon>
        <taxon>Pipoidea</taxon>
        <taxon>Pipidae</taxon>
        <taxon>Xenopodinae</taxon>
        <taxon>Xenopus</taxon>
        <taxon>Xenopus</taxon>
    </lineage>
</organism>
<sequence length="262" mass="30419">MEPNATKFYHLHQFDTRDFINNFFSSQADNLFLEQAVKHPLKSLHMEFALGHIKGESLIDISIGPLIFPLFPIFEYFKEITILKFNDDCIKEVEKWKTSDTDACDWSHAVMFMMELEGNSVVWTHKEEQLKRRIKHILKCDLSKENLVDQRMVPKADCVLSAWIMETISKDETSYCRNLKKISSLLKLGGHLILIGDIQGSFFIVGGHKYHILSVGEEFLRKALQDEGYSIVLYNAVERNAEKQTTNYKKIVCIIAQKVRER</sequence>
<comment type="similarity">
    <text evidence="1">Belongs to the class I-like SAM-binding methyltransferase superfamily. NNMT/PNMT/TEMT family.</text>
</comment>